<keyword evidence="5 11" id="KW-0812">Transmembrane</keyword>
<dbReference type="CDD" id="cd01347">
    <property type="entry name" value="ligand_gated_channel"/>
    <property type="match status" value="1"/>
</dbReference>
<evidence type="ECO:0000256" key="10">
    <source>
        <dbReference type="ARBA" id="ARBA00023237"/>
    </source>
</evidence>
<evidence type="ECO:0000256" key="9">
    <source>
        <dbReference type="ARBA" id="ARBA00023170"/>
    </source>
</evidence>
<dbReference type="RefSeq" id="WP_344795976.1">
    <property type="nucleotide sequence ID" value="NZ_BAABBN010000004.1"/>
</dbReference>
<keyword evidence="10 11" id="KW-0998">Cell outer membrane</keyword>
<evidence type="ECO:0000256" key="7">
    <source>
        <dbReference type="ARBA" id="ARBA00023077"/>
    </source>
</evidence>
<dbReference type="InterPro" id="IPR036942">
    <property type="entry name" value="Beta-barrel_TonB_sf"/>
</dbReference>
<evidence type="ECO:0000256" key="1">
    <source>
        <dbReference type="ARBA" id="ARBA00004571"/>
    </source>
</evidence>
<accession>A0ABP7M753</accession>
<keyword evidence="4 11" id="KW-1134">Transmembrane beta strand</keyword>
<evidence type="ECO:0000259" key="14">
    <source>
        <dbReference type="Pfam" id="PF00593"/>
    </source>
</evidence>
<feature type="domain" description="TonB-dependent receptor plug" evidence="15">
    <location>
        <begin position="59"/>
        <end position="168"/>
    </location>
</feature>
<dbReference type="InterPro" id="IPR039426">
    <property type="entry name" value="TonB-dep_rcpt-like"/>
</dbReference>
<evidence type="ECO:0000256" key="12">
    <source>
        <dbReference type="RuleBase" id="RU003357"/>
    </source>
</evidence>
<gene>
    <name evidence="16" type="primary">iha</name>
    <name evidence="16" type="ORF">GCM10022277_09280</name>
</gene>
<keyword evidence="3 11" id="KW-0813">Transport</keyword>
<evidence type="ECO:0000256" key="3">
    <source>
        <dbReference type="ARBA" id="ARBA00022448"/>
    </source>
</evidence>
<evidence type="ECO:0000256" key="5">
    <source>
        <dbReference type="ARBA" id="ARBA00022692"/>
    </source>
</evidence>
<dbReference type="InterPro" id="IPR000531">
    <property type="entry name" value="Beta-barrel_TonB"/>
</dbReference>
<feature type="domain" description="TonB-dependent receptor-like beta-barrel" evidence="14">
    <location>
        <begin position="265"/>
        <end position="667"/>
    </location>
</feature>
<keyword evidence="7 12" id="KW-0798">TonB box</keyword>
<sequence length="705" mass="79070">MPANRHLYPVVLANFLTLLPSAVFALNSSDDNPFWDIPLEQLSQISVTTLASGTQTPLDKAASVVTVFTEDDIEAMGATDINHVLESVPGLHINYSEQALFPKYVFRGVTSTYNQQALLMINGVPLTSLILGSRSNVWGGMPVKAISRIEVIRGSGSALYGAEAFSGIINIETKDHTEIANEAGVRVGSFDTKGGWLEATTSENGIHASLVIEYQRTDGWDETVEQDAQTNFDRIFGTNASLAPESINSGVRQRDLRTELSSDQWVWRAGFQQRSDLETGPGVAEALDANGEFSSERFNTDFTHYFEDALVEHHQLEIRASYYRANQKPESNVELFPPGAFGGAFPEGLIGNPGYKEEQARLDVKSVYQGFSLHRIQLGAGGFWGDLYDVSESKNFNPDFSPKAEGVVDVSSNPAEVWMREEERHSWYVFAQDEWQLDARWALTTGVRFDHYSDFGSTANPRLALVWATTDTITSKFLYGRAFRAPSFNDLYSENNPVVLGNNGLEPETIDSYELVLNHEISPQLQYTLNLFYYEIDDFISGVSVPDDPRQMFDNSGERKAYGGEYEINYQSSEAVLIHANYAYQKSIDRETDSDVGEAPNHQLYARVRWNFMPEWHLTAQANWVGEQKRVDGDTRDPVDDYTTVDFTLRRLNIWDKVDCSFTVRNLFNEQVRSPSLWSFPSASIVEDIPMAGINMTGELSYSFD</sequence>
<proteinExistence type="inferred from homology"/>
<dbReference type="Gene3D" id="2.40.170.20">
    <property type="entry name" value="TonB-dependent receptor, beta-barrel domain"/>
    <property type="match status" value="1"/>
</dbReference>
<dbReference type="InterPro" id="IPR012910">
    <property type="entry name" value="Plug_dom"/>
</dbReference>
<comment type="caution">
    <text evidence="16">The sequence shown here is derived from an EMBL/GenBank/DDBJ whole genome shotgun (WGS) entry which is preliminary data.</text>
</comment>
<evidence type="ECO:0000256" key="4">
    <source>
        <dbReference type="ARBA" id="ARBA00022452"/>
    </source>
</evidence>
<evidence type="ECO:0000313" key="16">
    <source>
        <dbReference type="EMBL" id="GAA3916671.1"/>
    </source>
</evidence>
<comment type="similarity">
    <text evidence="2">Belongs to the TonB-dependent receptor family. Hemoglobin/haptoglobin binding protein subfamily.</text>
</comment>
<dbReference type="Pfam" id="PF00593">
    <property type="entry name" value="TonB_dep_Rec_b-barrel"/>
    <property type="match status" value="1"/>
</dbReference>
<reference evidence="17" key="1">
    <citation type="journal article" date="2019" name="Int. J. Syst. Evol. Microbiol.">
        <title>The Global Catalogue of Microorganisms (GCM) 10K type strain sequencing project: providing services to taxonomists for standard genome sequencing and annotation.</title>
        <authorList>
            <consortium name="The Broad Institute Genomics Platform"/>
            <consortium name="The Broad Institute Genome Sequencing Center for Infectious Disease"/>
            <person name="Wu L."/>
            <person name="Ma J."/>
        </authorList>
    </citation>
    <scope>NUCLEOTIDE SEQUENCE [LARGE SCALE GENOMIC DNA]</scope>
    <source>
        <strain evidence="17">JCM 17551</strain>
    </source>
</reference>
<feature type="signal peptide" evidence="13">
    <location>
        <begin position="1"/>
        <end position="25"/>
    </location>
</feature>
<evidence type="ECO:0000256" key="6">
    <source>
        <dbReference type="ARBA" id="ARBA00022729"/>
    </source>
</evidence>
<dbReference type="Gene3D" id="2.170.130.10">
    <property type="entry name" value="TonB-dependent receptor, plug domain"/>
    <property type="match status" value="1"/>
</dbReference>
<dbReference type="InterPro" id="IPR037066">
    <property type="entry name" value="Plug_dom_sf"/>
</dbReference>
<evidence type="ECO:0000256" key="2">
    <source>
        <dbReference type="ARBA" id="ARBA00008143"/>
    </source>
</evidence>
<protein>
    <submittedName>
        <fullName evidence="16">Bifunctional siderophore receptor/adhesin Iha</fullName>
    </submittedName>
</protein>
<organism evidence="16 17">
    <name type="scientific">Litoribacillus peritrichatus</name>
    <dbReference type="NCBI Taxonomy" id="718191"/>
    <lineage>
        <taxon>Bacteria</taxon>
        <taxon>Pseudomonadati</taxon>
        <taxon>Pseudomonadota</taxon>
        <taxon>Gammaproteobacteria</taxon>
        <taxon>Oceanospirillales</taxon>
        <taxon>Oceanospirillaceae</taxon>
        <taxon>Litoribacillus</taxon>
    </lineage>
</organism>
<keyword evidence="8 11" id="KW-0472">Membrane</keyword>
<evidence type="ECO:0000256" key="13">
    <source>
        <dbReference type="SAM" id="SignalP"/>
    </source>
</evidence>
<comment type="subcellular location">
    <subcellularLocation>
        <location evidence="1 11">Cell outer membrane</location>
        <topology evidence="1 11">Multi-pass membrane protein</topology>
    </subcellularLocation>
</comment>
<keyword evidence="6 13" id="KW-0732">Signal</keyword>
<name>A0ABP7M753_9GAMM</name>
<dbReference type="EMBL" id="BAABBN010000004">
    <property type="protein sequence ID" value="GAA3916671.1"/>
    <property type="molecule type" value="Genomic_DNA"/>
</dbReference>
<evidence type="ECO:0000313" key="17">
    <source>
        <dbReference type="Proteomes" id="UP001501565"/>
    </source>
</evidence>
<feature type="chain" id="PRO_5047125102" evidence="13">
    <location>
        <begin position="26"/>
        <end position="705"/>
    </location>
</feature>
<dbReference type="Pfam" id="PF07715">
    <property type="entry name" value="Plug"/>
    <property type="match status" value="1"/>
</dbReference>
<dbReference type="SUPFAM" id="SSF56935">
    <property type="entry name" value="Porins"/>
    <property type="match status" value="1"/>
</dbReference>
<keyword evidence="9 16" id="KW-0675">Receptor</keyword>
<keyword evidence="17" id="KW-1185">Reference proteome</keyword>
<evidence type="ECO:0000256" key="8">
    <source>
        <dbReference type="ARBA" id="ARBA00023136"/>
    </source>
</evidence>
<evidence type="ECO:0000259" key="15">
    <source>
        <dbReference type="Pfam" id="PF07715"/>
    </source>
</evidence>
<dbReference type="Proteomes" id="UP001501565">
    <property type="component" value="Unassembled WGS sequence"/>
</dbReference>
<dbReference type="PROSITE" id="PS52016">
    <property type="entry name" value="TONB_DEPENDENT_REC_3"/>
    <property type="match status" value="1"/>
</dbReference>
<dbReference type="PANTHER" id="PTHR30069">
    <property type="entry name" value="TONB-DEPENDENT OUTER MEMBRANE RECEPTOR"/>
    <property type="match status" value="1"/>
</dbReference>
<evidence type="ECO:0000256" key="11">
    <source>
        <dbReference type="PROSITE-ProRule" id="PRU01360"/>
    </source>
</evidence>
<dbReference type="PANTHER" id="PTHR30069:SF29">
    <property type="entry name" value="HEMOGLOBIN AND HEMOGLOBIN-HAPTOGLOBIN-BINDING PROTEIN 1-RELATED"/>
    <property type="match status" value="1"/>
</dbReference>